<dbReference type="RefSeq" id="WP_380651583.1">
    <property type="nucleotide sequence ID" value="NZ_JBHRVQ010000001.1"/>
</dbReference>
<protein>
    <submittedName>
        <fullName evidence="1">PD-(D/E)XK nuclease family protein</fullName>
    </submittedName>
</protein>
<evidence type="ECO:0000313" key="2">
    <source>
        <dbReference type="Proteomes" id="UP001595637"/>
    </source>
</evidence>
<keyword evidence="2" id="KW-1185">Reference proteome</keyword>
<proteinExistence type="predicted"/>
<dbReference type="InterPro" id="IPR029470">
    <property type="entry name" value="PDDEXK_4"/>
</dbReference>
<dbReference type="Proteomes" id="UP001595637">
    <property type="component" value="Unassembled WGS sequence"/>
</dbReference>
<comment type="caution">
    <text evidence="1">The sequence shown here is derived from an EMBL/GenBank/DDBJ whole genome shotgun (WGS) entry which is preliminary data.</text>
</comment>
<reference evidence="2" key="1">
    <citation type="journal article" date="2019" name="Int. J. Syst. Evol. Microbiol.">
        <title>The Global Catalogue of Microorganisms (GCM) 10K type strain sequencing project: providing services to taxonomists for standard genome sequencing and annotation.</title>
        <authorList>
            <consortium name="The Broad Institute Genomics Platform"/>
            <consortium name="The Broad Institute Genome Sequencing Center for Infectious Disease"/>
            <person name="Wu L."/>
            <person name="Ma J."/>
        </authorList>
    </citation>
    <scope>NUCLEOTIDE SEQUENCE [LARGE SCALE GENOMIC DNA]</scope>
    <source>
        <strain evidence="2">CCM 7756</strain>
    </source>
</reference>
<organism evidence="1 2">
    <name type="scientific">Salinicoccus sesuvii</name>
    <dbReference type="NCBI Taxonomy" id="868281"/>
    <lineage>
        <taxon>Bacteria</taxon>
        <taxon>Bacillati</taxon>
        <taxon>Bacillota</taxon>
        <taxon>Bacilli</taxon>
        <taxon>Bacillales</taxon>
        <taxon>Staphylococcaceae</taxon>
        <taxon>Salinicoccus</taxon>
    </lineage>
</organism>
<evidence type="ECO:0000313" key="1">
    <source>
        <dbReference type="EMBL" id="MFC3387536.1"/>
    </source>
</evidence>
<sequence length="136" mass="15812">MESEQTNVDKQALQDFFMGINNLNQIEKKTSKFNAFETLGIVHTEIRHSNVLGWLMSPNEQHGIGGAFVEKIIQEIARNHNIEQYGHDPLQMLLWDYHDLVVRREWRNIDLIAISEANKLMLVIENKVWSKSPNIS</sequence>
<accession>A0ABV7N1S9</accession>
<gene>
    <name evidence="1" type="ORF">ACFOEO_02845</name>
</gene>
<dbReference type="Pfam" id="PF14281">
    <property type="entry name" value="PDDEXK_4"/>
    <property type="match status" value="1"/>
</dbReference>
<name>A0ABV7N1S9_9STAP</name>
<dbReference type="EMBL" id="JBHRVQ010000001">
    <property type="protein sequence ID" value="MFC3387536.1"/>
    <property type="molecule type" value="Genomic_DNA"/>
</dbReference>